<dbReference type="EMBL" id="CAJPDS010000010">
    <property type="protein sequence ID" value="CAF9911878.1"/>
    <property type="molecule type" value="Genomic_DNA"/>
</dbReference>
<evidence type="ECO:0000313" key="3">
    <source>
        <dbReference type="Proteomes" id="UP000664521"/>
    </source>
</evidence>
<proteinExistence type="predicted"/>
<feature type="region of interest" description="Disordered" evidence="1">
    <location>
        <begin position="1"/>
        <end position="32"/>
    </location>
</feature>
<sequence length="137" mass="15075">MSTEPPEDPPPYSEKMGTASFSKTSLVDNRPQPVYFHGGIGGAGNYRKIIRDENTALASKPQTRQPKGRHLPRSLKGLFSSGIGGAGNMHTRVEEAPLTAEEEMKRARIRESHIAQRRHIGIGGMGNRKGMRRQDSP</sequence>
<protein>
    <submittedName>
        <fullName evidence="2">Uncharacterized protein</fullName>
    </submittedName>
</protein>
<feature type="non-terminal residue" evidence="2">
    <location>
        <position position="137"/>
    </location>
</feature>
<evidence type="ECO:0000256" key="1">
    <source>
        <dbReference type="SAM" id="MobiDB-lite"/>
    </source>
</evidence>
<evidence type="ECO:0000313" key="2">
    <source>
        <dbReference type="EMBL" id="CAF9911878.1"/>
    </source>
</evidence>
<accession>A0A8H3EX31</accession>
<keyword evidence="3" id="KW-1185">Reference proteome</keyword>
<gene>
    <name evidence="2" type="ORF">HETSPECPRED_000477</name>
</gene>
<dbReference type="Proteomes" id="UP000664521">
    <property type="component" value="Unassembled WGS sequence"/>
</dbReference>
<dbReference type="OrthoDB" id="5424462at2759"/>
<organism evidence="2 3">
    <name type="scientific">Heterodermia speciosa</name>
    <dbReference type="NCBI Taxonomy" id="116794"/>
    <lineage>
        <taxon>Eukaryota</taxon>
        <taxon>Fungi</taxon>
        <taxon>Dikarya</taxon>
        <taxon>Ascomycota</taxon>
        <taxon>Pezizomycotina</taxon>
        <taxon>Lecanoromycetes</taxon>
        <taxon>OSLEUM clade</taxon>
        <taxon>Lecanoromycetidae</taxon>
        <taxon>Caliciales</taxon>
        <taxon>Physciaceae</taxon>
        <taxon>Heterodermia</taxon>
    </lineage>
</organism>
<comment type="caution">
    <text evidence="2">The sequence shown here is derived from an EMBL/GenBank/DDBJ whole genome shotgun (WGS) entry which is preliminary data.</text>
</comment>
<reference evidence="2" key="1">
    <citation type="submission" date="2021-03" db="EMBL/GenBank/DDBJ databases">
        <authorList>
            <person name="Tagirdzhanova G."/>
        </authorList>
    </citation>
    <scope>NUCLEOTIDE SEQUENCE</scope>
</reference>
<name>A0A8H3EX31_9LECA</name>
<feature type="region of interest" description="Disordered" evidence="1">
    <location>
        <begin position="55"/>
        <end position="89"/>
    </location>
</feature>
<feature type="region of interest" description="Disordered" evidence="1">
    <location>
        <begin position="111"/>
        <end position="137"/>
    </location>
</feature>
<feature type="compositionally biased region" description="Polar residues" evidence="1">
    <location>
        <begin position="56"/>
        <end position="65"/>
    </location>
</feature>
<dbReference type="InterPro" id="IPR022024">
    <property type="entry name" value="DUF3602"/>
</dbReference>
<dbReference type="AlphaFoldDB" id="A0A8H3EX31"/>
<dbReference type="Pfam" id="PF12223">
    <property type="entry name" value="DUF3602"/>
    <property type="match status" value="1"/>
</dbReference>